<organism evidence="3 4">
    <name type="scientific">Ophiophagus hannah</name>
    <name type="common">King cobra</name>
    <name type="synonym">Naja hannah</name>
    <dbReference type="NCBI Taxonomy" id="8665"/>
    <lineage>
        <taxon>Eukaryota</taxon>
        <taxon>Metazoa</taxon>
        <taxon>Chordata</taxon>
        <taxon>Craniata</taxon>
        <taxon>Vertebrata</taxon>
        <taxon>Euteleostomi</taxon>
        <taxon>Lepidosauria</taxon>
        <taxon>Squamata</taxon>
        <taxon>Bifurcata</taxon>
        <taxon>Unidentata</taxon>
        <taxon>Episquamata</taxon>
        <taxon>Toxicofera</taxon>
        <taxon>Serpentes</taxon>
        <taxon>Colubroidea</taxon>
        <taxon>Elapidae</taxon>
        <taxon>Elapinae</taxon>
        <taxon>Ophiophagus</taxon>
    </lineage>
</organism>
<dbReference type="EMBL" id="AZIM01001992">
    <property type="protein sequence ID" value="ETE65085.1"/>
    <property type="molecule type" value="Genomic_DNA"/>
</dbReference>
<dbReference type="Proteomes" id="UP000018936">
    <property type="component" value="Unassembled WGS sequence"/>
</dbReference>
<evidence type="ECO:0000256" key="2">
    <source>
        <dbReference type="SAM" id="Phobius"/>
    </source>
</evidence>
<feature type="non-terminal residue" evidence="3">
    <location>
        <position position="1"/>
    </location>
</feature>
<proteinExistence type="predicted"/>
<name>V8NSP1_OPHHA</name>
<feature type="region of interest" description="Disordered" evidence="1">
    <location>
        <begin position="73"/>
        <end position="132"/>
    </location>
</feature>
<feature type="compositionally biased region" description="Basic and acidic residues" evidence="1">
    <location>
        <begin position="109"/>
        <end position="119"/>
    </location>
</feature>
<feature type="compositionally biased region" description="Basic residues" evidence="1">
    <location>
        <begin position="120"/>
        <end position="132"/>
    </location>
</feature>
<reference evidence="3 4" key="1">
    <citation type="journal article" date="2013" name="Proc. Natl. Acad. Sci. U.S.A.">
        <title>The king cobra genome reveals dynamic gene evolution and adaptation in the snake venom system.</title>
        <authorList>
            <person name="Vonk F.J."/>
            <person name="Casewell N.R."/>
            <person name="Henkel C.V."/>
            <person name="Heimberg A.M."/>
            <person name="Jansen H.J."/>
            <person name="McCleary R.J."/>
            <person name="Kerkkamp H.M."/>
            <person name="Vos R.A."/>
            <person name="Guerreiro I."/>
            <person name="Calvete J.J."/>
            <person name="Wuster W."/>
            <person name="Woods A.E."/>
            <person name="Logan J.M."/>
            <person name="Harrison R.A."/>
            <person name="Castoe T.A."/>
            <person name="de Koning A.P."/>
            <person name="Pollock D.D."/>
            <person name="Yandell M."/>
            <person name="Calderon D."/>
            <person name="Renjifo C."/>
            <person name="Currier R.B."/>
            <person name="Salgado D."/>
            <person name="Pla D."/>
            <person name="Sanz L."/>
            <person name="Hyder A.S."/>
            <person name="Ribeiro J.M."/>
            <person name="Arntzen J.W."/>
            <person name="van den Thillart G.E."/>
            <person name="Boetzer M."/>
            <person name="Pirovano W."/>
            <person name="Dirks R.P."/>
            <person name="Spaink H.P."/>
            <person name="Duboule D."/>
            <person name="McGlinn E."/>
            <person name="Kini R.M."/>
            <person name="Richardson M.K."/>
        </authorList>
    </citation>
    <scope>NUCLEOTIDE SEQUENCE</scope>
    <source>
        <tissue evidence="3">Blood</tissue>
    </source>
</reference>
<keyword evidence="2" id="KW-0812">Transmembrane</keyword>
<accession>V8NSP1</accession>
<protein>
    <submittedName>
        <fullName evidence="3">Uncharacterized protein</fullName>
    </submittedName>
</protein>
<feature type="compositionally biased region" description="Basic residues" evidence="1">
    <location>
        <begin position="99"/>
        <end position="108"/>
    </location>
</feature>
<dbReference type="AlphaFoldDB" id="V8NSP1"/>
<sequence length="263" mass="30016">MEQKVFKAPSWVFLKSFPRATNQCEINRGLLFLFSQPPLQHRRTNFLLKALWTNAKQTNNTYPSTLGGLARKKLKKGGKSNANQRKEGRKKPNQSSWQGKRKLKRKRNERNENRTERTSKQKIGRKGKKRRKEKHLMPFLFTASLFLTPVVLNLGNLEMGGLYSAGWESLEAEVHPSSSAFGRRSLPRSIQVARKPFRARTQKAGSMSFAPLGLPATRLDEEPLIIPIQSIVGRRRGGVFLLTAEAFLARRPLRTADRTRRSP</sequence>
<keyword evidence="2" id="KW-0472">Membrane</keyword>
<evidence type="ECO:0000313" key="4">
    <source>
        <dbReference type="Proteomes" id="UP000018936"/>
    </source>
</evidence>
<keyword evidence="4" id="KW-1185">Reference proteome</keyword>
<comment type="caution">
    <text evidence="3">The sequence shown here is derived from an EMBL/GenBank/DDBJ whole genome shotgun (WGS) entry which is preliminary data.</text>
</comment>
<keyword evidence="2" id="KW-1133">Transmembrane helix</keyword>
<gene>
    <name evidence="3" type="ORF">L345_09141</name>
</gene>
<feature type="transmembrane region" description="Helical" evidence="2">
    <location>
        <begin position="136"/>
        <end position="155"/>
    </location>
</feature>
<evidence type="ECO:0000256" key="1">
    <source>
        <dbReference type="SAM" id="MobiDB-lite"/>
    </source>
</evidence>
<evidence type="ECO:0000313" key="3">
    <source>
        <dbReference type="EMBL" id="ETE65085.1"/>
    </source>
</evidence>